<keyword evidence="2" id="KW-1185">Reference proteome</keyword>
<organism evidence="1 2">
    <name type="scientific">Corynebacterium tuberculostearicum</name>
    <dbReference type="NCBI Taxonomy" id="38304"/>
    <lineage>
        <taxon>Bacteria</taxon>
        <taxon>Bacillati</taxon>
        <taxon>Actinomycetota</taxon>
        <taxon>Actinomycetes</taxon>
        <taxon>Mycobacteriales</taxon>
        <taxon>Corynebacteriaceae</taxon>
        <taxon>Corynebacterium</taxon>
    </lineage>
</organism>
<dbReference type="EMBL" id="JAEHFL010000005">
    <property type="protein sequence ID" value="MBK3427707.1"/>
    <property type="molecule type" value="Genomic_DNA"/>
</dbReference>
<gene>
    <name evidence="1" type="ORF">JDP02_04145</name>
</gene>
<evidence type="ECO:0000313" key="1">
    <source>
        <dbReference type="EMBL" id="MBK3427707.1"/>
    </source>
</evidence>
<proteinExistence type="predicted"/>
<sequence>MRFLFLRCGAPGVAMPADAHDLSPIPTRKELSLIDAFLNPLLPTDPTPSLDDIAAQPDVRHLGAPEPAPQAPHLAEPARIVVAGSDAALSAVLTRLMRSDRLWAEVAFIPVPSTAASTPSTTAPAAATPSTASAAVTSVAAQNWGLPASPAEALDFARTAPVRPAPLIRNDSGLAVAGSATISDASNGSFTGEVIIDDHTLAATSPKTFGARLVPMTDAPGILAARATSPVESQGRLRSLLRKPGQLDPESVSTGRAVQAGGPQLRVIVDSVPHKRPVTRVTFYRHLRDLQIVRP</sequence>
<comment type="caution">
    <text evidence="1">The sequence shown here is derived from an EMBL/GenBank/DDBJ whole genome shotgun (WGS) entry which is preliminary data.</text>
</comment>
<reference evidence="1 2" key="1">
    <citation type="submission" date="2020-12" db="EMBL/GenBank/DDBJ databases">
        <title>Draft genome sequence of the commensal strain Corynebacterium tuberculostearicum MFP09/CIP 102622 isolated from human skin.</title>
        <authorList>
            <person name="Boukerb A.M."/>
            <person name="Janvier X."/>
            <person name="Feuilloley M.G.J."/>
            <person name="Groboillot A."/>
        </authorList>
    </citation>
    <scope>NUCLEOTIDE SEQUENCE [LARGE SCALE GENOMIC DNA]</scope>
    <source>
        <strain evidence="1 2">CIP 102622</strain>
    </source>
</reference>
<dbReference type="Proteomes" id="UP000603369">
    <property type="component" value="Unassembled WGS sequence"/>
</dbReference>
<name>A0A8I1HXC9_9CORY</name>
<protein>
    <submittedName>
        <fullName evidence="1">Uncharacterized protein</fullName>
    </submittedName>
</protein>
<accession>A0A8I1HXC9</accession>
<dbReference type="RefSeq" id="WP_200435561.1">
    <property type="nucleotide sequence ID" value="NZ_JAEHFL010000005.1"/>
</dbReference>
<dbReference type="AlphaFoldDB" id="A0A8I1HXC9"/>
<evidence type="ECO:0000313" key="2">
    <source>
        <dbReference type="Proteomes" id="UP000603369"/>
    </source>
</evidence>